<proteinExistence type="predicted"/>
<dbReference type="Pfam" id="PF11518">
    <property type="entry name" value="DUF3221"/>
    <property type="match status" value="1"/>
</dbReference>
<dbReference type="InterPro" id="IPR021598">
    <property type="entry name" value="DUF3221"/>
</dbReference>
<dbReference type="EMBL" id="JAWCUD010000011">
    <property type="protein sequence ID" value="MDU0204897.1"/>
    <property type="molecule type" value="Genomic_DNA"/>
</dbReference>
<evidence type="ECO:0000313" key="1">
    <source>
        <dbReference type="EMBL" id="MDU0204897.1"/>
    </source>
</evidence>
<reference evidence="1 2" key="1">
    <citation type="submission" date="2023-10" db="EMBL/GenBank/DDBJ databases">
        <title>Paenibacillus strain PFR10 Genome sequencing and assembly.</title>
        <authorList>
            <person name="Kim I."/>
        </authorList>
    </citation>
    <scope>NUCLEOTIDE SEQUENCE [LARGE SCALE GENOMIC DNA]</scope>
    <source>
        <strain evidence="1 2">PFR10</strain>
    </source>
</reference>
<name>A0ABU3RM14_9BACL</name>
<dbReference type="PROSITE" id="PS51257">
    <property type="entry name" value="PROKAR_LIPOPROTEIN"/>
    <property type="match status" value="1"/>
</dbReference>
<comment type="caution">
    <text evidence="1">The sequence shown here is derived from an EMBL/GenBank/DDBJ whole genome shotgun (WGS) entry which is preliminary data.</text>
</comment>
<protein>
    <submittedName>
        <fullName evidence="1">YobA family protein</fullName>
    </submittedName>
</protein>
<dbReference type="Proteomes" id="UP001260980">
    <property type="component" value="Unassembled WGS sequence"/>
</dbReference>
<dbReference type="InterPro" id="IPR012340">
    <property type="entry name" value="NA-bd_OB-fold"/>
</dbReference>
<accession>A0ABU3RM14</accession>
<gene>
    <name evidence="1" type="ORF">RQP52_27830</name>
</gene>
<dbReference type="Gene3D" id="2.40.50.140">
    <property type="entry name" value="Nucleic acid-binding proteins"/>
    <property type="match status" value="1"/>
</dbReference>
<organism evidence="1 2">
    <name type="scientific">Paenibacillus violae</name>
    <dbReference type="NCBI Taxonomy" id="3077234"/>
    <lineage>
        <taxon>Bacteria</taxon>
        <taxon>Bacillati</taxon>
        <taxon>Bacillota</taxon>
        <taxon>Bacilli</taxon>
        <taxon>Bacillales</taxon>
        <taxon>Paenibacillaceae</taxon>
        <taxon>Paenibacillus</taxon>
    </lineage>
</organism>
<keyword evidence="2" id="KW-1185">Reference proteome</keyword>
<evidence type="ECO:0000313" key="2">
    <source>
        <dbReference type="Proteomes" id="UP001260980"/>
    </source>
</evidence>
<sequence length="109" mass="11929">MNFLKIVMIAAVVFTLLGCQGKLSTEPTGQGYIFEVSDSGVLVLDNIKDTDLGKKWRDISGSYSGNAIWLKTSTSKHSVGQKVRYWVDGGINESFPTQASAKKIEIIND</sequence>
<dbReference type="RefSeq" id="WP_157319044.1">
    <property type="nucleotide sequence ID" value="NZ_JAWCUD010000011.1"/>
</dbReference>